<keyword evidence="3" id="KW-0274">FAD</keyword>
<evidence type="ECO:0000313" key="6">
    <source>
        <dbReference type="EMBL" id="KKA24789.1"/>
    </source>
</evidence>
<dbReference type="AlphaFoldDB" id="A0A0F4Z2P0"/>
<accession>A0A0F4Z2P0</accession>
<dbReference type="GO" id="GO:0004499">
    <property type="term" value="F:N,N-dimethylaniline monooxygenase activity"/>
    <property type="evidence" value="ECO:0007669"/>
    <property type="project" value="InterPro"/>
</dbReference>
<dbReference type="GeneID" id="25313499"/>
<dbReference type="RefSeq" id="XP_013331401.1">
    <property type="nucleotide sequence ID" value="XM_013475947.1"/>
</dbReference>
<keyword evidence="4" id="KW-0521">NADP</keyword>
<evidence type="ECO:0000256" key="5">
    <source>
        <dbReference type="ARBA" id="ARBA00023002"/>
    </source>
</evidence>
<dbReference type="SUPFAM" id="SSF51905">
    <property type="entry name" value="FAD/NAD(P)-binding domain"/>
    <property type="match status" value="2"/>
</dbReference>
<protein>
    <submittedName>
        <fullName evidence="6">Flavin-containing monooxygenase</fullName>
    </submittedName>
</protein>
<dbReference type="GO" id="GO:0050661">
    <property type="term" value="F:NADP binding"/>
    <property type="evidence" value="ECO:0007669"/>
    <property type="project" value="InterPro"/>
</dbReference>
<organism evidence="6 7">
    <name type="scientific">Rasamsonia emersonii (strain ATCC 16479 / CBS 393.64 / IMI 116815)</name>
    <dbReference type="NCBI Taxonomy" id="1408163"/>
    <lineage>
        <taxon>Eukaryota</taxon>
        <taxon>Fungi</taxon>
        <taxon>Dikarya</taxon>
        <taxon>Ascomycota</taxon>
        <taxon>Pezizomycotina</taxon>
        <taxon>Eurotiomycetes</taxon>
        <taxon>Eurotiomycetidae</taxon>
        <taxon>Eurotiales</taxon>
        <taxon>Trichocomaceae</taxon>
        <taxon>Rasamsonia</taxon>
    </lineage>
</organism>
<proteinExistence type="inferred from homology"/>
<dbReference type="GO" id="GO:0050660">
    <property type="term" value="F:flavin adenine dinucleotide binding"/>
    <property type="evidence" value="ECO:0007669"/>
    <property type="project" value="InterPro"/>
</dbReference>
<evidence type="ECO:0000256" key="3">
    <source>
        <dbReference type="ARBA" id="ARBA00022827"/>
    </source>
</evidence>
<dbReference type="Pfam" id="PF00743">
    <property type="entry name" value="FMO-like"/>
    <property type="match status" value="2"/>
</dbReference>
<evidence type="ECO:0000313" key="7">
    <source>
        <dbReference type="Proteomes" id="UP000053958"/>
    </source>
</evidence>
<evidence type="ECO:0000256" key="1">
    <source>
        <dbReference type="ARBA" id="ARBA00009183"/>
    </source>
</evidence>
<keyword evidence="6" id="KW-0503">Monooxygenase</keyword>
<comment type="similarity">
    <text evidence="1">Belongs to the FMO family.</text>
</comment>
<dbReference type="InterPro" id="IPR000960">
    <property type="entry name" value="Flavin_mOase"/>
</dbReference>
<dbReference type="EMBL" id="LASV01000048">
    <property type="protein sequence ID" value="KKA24789.1"/>
    <property type="molecule type" value="Genomic_DNA"/>
</dbReference>
<reference evidence="6 7" key="1">
    <citation type="submission" date="2015-04" db="EMBL/GenBank/DDBJ databases">
        <authorList>
            <person name="Heijne W.H."/>
            <person name="Fedorova N.D."/>
            <person name="Nierman W.C."/>
            <person name="Vollebregt A.W."/>
            <person name="Zhao Z."/>
            <person name="Wu L."/>
            <person name="Kumar M."/>
            <person name="Stam H."/>
            <person name="van den Berg M.A."/>
            <person name="Pel H.J."/>
        </authorList>
    </citation>
    <scope>NUCLEOTIDE SEQUENCE [LARGE SCALE GENOMIC DNA]</scope>
    <source>
        <strain evidence="6 7">CBS 393.64</strain>
    </source>
</reference>
<dbReference type="InterPro" id="IPR036188">
    <property type="entry name" value="FAD/NAD-bd_sf"/>
</dbReference>
<evidence type="ECO:0000256" key="2">
    <source>
        <dbReference type="ARBA" id="ARBA00022630"/>
    </source>
</evidence>
<gene>
    <name evidence="6" type="ORF">T310_1148</name>
</gene>
<dbReference type="PANTHER" id="PTHR23023">
    <property type="entry name" value="DIMETHYLANILINE MONOOXYGENASE"/>
    <property type="match status" value="1"/>
</dbReference>
<evidence type="ECO:0000256" key="4">
    <source>
        <dbReference type="ARBA" id="ARBA00022857"/>
    </source>
</evidence>
<dbReference type="InterPro" id="IPR020946">
    <property type="entry name" value="Flavin_mOase-like"/>
</dbReference>
<dbReference type="InterPro" id="IPR050346">
    <property type="entry name" value="FMO-like"/>
</dbReference>
<name>A0A0F4Z2P0_RASE3</name>
<dbReference type="STRING" id="1408163.A0A0F4Z2P0"/>
<dbReference type="Proteomes" id="UP000053958">
    <property type="component" value="Unassembled WGS sequence"/>
</dbReference>
<dbReference type="PRINTS" id="PR00419">
    <property type="entry name" value="ADXRDTASE"/>
</dbReference>
<dbReference type="PIRSF" id="PIRSF000332">
    <property type="entry name" value="FMO"/>
    <property type="match status" value="1"/>
</dbReference>
<sequence length="487" mass="55380">MRVKSVAIVGAGPAGAIAVDAFAQEKAFDVIRVFERREKAGGCWIYDDEEPPALTDLDALANRTADAPVELPKTFPAYTPRSSKNRFTDTPVYPTLEANVDAGIMSFSQEPIPAIRSPTSIKIHGEDTPFRHHTVIRQYIEDLLNRNGYQDLVEYNTTVENARKDKTLNKWVLTLRRQGRQYDYWWQETFDALVVASGHYSVPYIPPIKGLKEFAAVYPGSVEHTKGFRDPEKYRGKRVITVGASVSAADTAVSLIDIAETPIHAVVRGKYNIYFGDEAFKHPKIQRRPPISHVDVDGRTVFFEDGSSLRDVDHIIFGTGYSWTLPFLPHIQTRNNRIPDLYLHVFHGEDPTLAFIGALTSPQVGAGFTFKVFEWQSVLAARVFAGRAQLPPLEERRKWEAERIKERGDGPRFTLLAPDFEEYFELVRRLAGEPDESKGRPGRRLPKFDPSWVKTFWDGHQRRVEMWKRANAKGTCTRTILRDYDLD</sequence>
<dbReference type="Gene3D" id="3.50.50.60">
    <property type="entry name" value="FAD/NAD(P)-binding domain"/>
    <property type="match status" value="2"/>
</dbReference>
<keyword evidence="7" id="KW-1185">Reference proteome</keyword>
<keyword evidence="5" id="KW-0560">Oxidoreductase</keyword>
<keyword evidence="2" id="KW-0285">Flavoprotein</keyword>
<dbReference type="OrthoDB" id="66881at2759"/>
<comment type="caution">
    <text evidence="6">The sequence shown here is derived from an EMBL/GenBank/DDBJ whole genome shotgun (WGS) entry which is preliminary data.</text>
</comment>